<name>A0ABP1R5Q1_9HEXA</name>
<dbReference type="InterPro" id="IPR036047">
    <property type="entry name" value="F-box-like_dom_sf"/>
</dbReference>
<dbReference type="SMART" id="SM00256">
    <property type="entry name" value="FBOX"/>
    <property type="match status" value="1"/>
</dbReference>
<dbReference type="EMBL" id="CAXLJM020000055">
    <property type="protein sequence ID" value="CAL8117708.1"/>
    <property type="molecule type" value="Genomic_DNA"/>
</dbReference>
<dbReference type="CDD" id="cd09917">
    <property type="entry name" value="F-box_SF"/>
    <property type="match status" value="1"/>
</dbReference>
<dbReference type="InterPro" id="IPR001810">
    <property type="entry name" value="F-box_dom"/>
</dbReference>
<proteinExistence type="predicted"/>
<sequence length="418" mass="47730">MEHLRPTELADLPNEMLEEIFNFLEDPDDFLSVIGTCHRWNDIMAYKKTERLFAKVLPILQESNPFPLRTMLTARQINRKWKMGTDEQLELNPYGFQHQAYILEDTEQVTRLLTHANSLPQGANPFLGKYLGNISQDPGVYELFRQLIQQHGTPLKNILMGFTFNTFPHIELASILGGVPNVETLTILGYIQNLDAGGGADDHPLPPLPHLNSVGIIILGMPRENQEDTDDRFQRFVSYLLTAYGEQLSTFQCTKDMLTVDGIGELLPNITQPEFFIRRSTFNHNELQVLSHVGWRLHTLQISDFAIQLSPEFFVALNNFSETLEDLLIHVELEENFNADSLVIFPLLKKLELYINSELRSIPLGMKDKLMKLGGVAPNLEELDITLQNDTLCDVAWGMGMEVMSSLFKKLNWVKFHC</sequence>
<evidence type="ECO:0000313" key="3">
    <source>
        <dbReference type="Proteomes" id="UP001642540"/>
    </source>
</evidence>
<dbReference type="Gene3D" id="1.20.1280.50">
    <property type="match status" value="1"/>
</dbReference>
<gene>
    <name evidence="2" type="ORF">ODALV1_LOCUS17819</name>
</gene>
<evidence type="ECO:0000313" key="2">
    <source>
        <dbReference type="EMBL" id="CAL8117708.1"/>
    </source>
</evidence>
<feature type="domain" description="F-box" evidence="1">
    <location>
        <begin position="6"/>
        <end position="56"/>
    </location>
</feature>
<keyword evidence="3" id="KW-1185">Reference proteome</keyword>
<comment type="caution">
    <text evidence="2">The sequence shown here is derived from an EMBL/GenBank/DDBJ whole genome shotgun (WGS) entry which is preliminary data.</text>
</comment>
<reference evidence="2 3" key="1">
    <citation type="submission" date="2024-08" db="EMBL/GenBank/DDBJ databases">
        <authorList>
            <person name="Cucini C."/>
            <person name="Frati F."/>
        </authorList>
    </citation>
    <scope>NUCLEOTIDE SEQUENCE [LARGE SCALE GENOMIC DNA]</scope>
</reference>
<evidence type="ECO:0000259" key="1">
    <source>
        <dbReference type="PROSITE" id="PS50181"/>
    </source>
</evidence>
<dbReference type="SUPFAM" id="SSF81383">
    <property type="entry name" value="F-box domain"/>
    <property type="match status" value="1"/>
</dbReference>
<organism evidence="2 3">
    <name type="scientific">Orchesella dallaii</name>
    <dbReference type="NCBI Taxonomy" id="48710"/>
    <lineage>
        <taxon>Eukaryota</taxon>
        <taxon>Metazoa</taxon>
        <taxon>Ecdysozoa</taxon>
        <taxon>Arthropoda</taxon>
        <taxon>Hexapoda</taxon>
        <taxon>Collembola</taxon>
        <taxon>Entomobryomorpha</taxon>
        <taxon>Entomobryoidea</taxon>
        <taxon>Orchesellidae</taxon>
        <taxon>Orchesellinae</taxon>
        <taxon>Orchesella</taxon>
    </lineage>
</organism>
<dbReference type="Pfam" id="PF12937">
    <property type="entry name" value="F-box-like"/>
    <property type="match status" value="1"/>
</dbReference>
<dbReference type="Proteomes" id="UP001642540">
    <property type="component" value="Unassembled WGS sequence"/>
</dbReference>
<dbReference type="PROSITE" id="PS50181">
    <property type="entry name" value="FBOX"/>
    <property type="match status" value="1"/>
</dbReference>
<accession>A0ABP1R5Q1</accession>
<protein>
    <recommendedName>
        <fullName evidence="1">F-box domain-containing protein</fullName>
    </recommendedName>
</protein>